<accession>A0A8J6HLU0</accession>
<protein>
    <submittedName>
        <fullName evidence="2">Uncharacterized protein</fullName>
    </submittedName>
</protein>
<keyword evidence="3" id="KW-1185">Reference proteome</keyword>
<dbReference type="AlphaFoldDB" id="A0A8J6HLU0"/>
<name>A0A8J6HLU0_TENMO</name>
<evidence type="ECO:0000256" key="1">
    <source>
        <dbReference type="SAM" id="MobiDB-lite"/>
    </source>
</evidence>
<reference evidence="2" key="2">
    <citation type="submission" date="2021-08" db="EMBL/GenBank/DDBJ databases">
        <authorList>
            <person name="Eriksson T."/>
        </authorList>
    </citation>
    <scope>NUCLEOTIDE SEQUENCE</scope>
    <source>
        <strain evidence="2">Stoneville</strain>
        <tissue evidence="2">Whole head</tissue>
    </source>
</reference>
<proteinExistence type="predicted"/>
<evidence type="ECO:0000313" key="3">
    <source>
        <dbReference type="Proteomes" id="UP000719412"/>
    </source>
</evidence>
<reference evidence="2" key="1">
    <citation type="journal article" date="2020" name="J Insects Food Feed">
        <title>The yellow mealworm (Tenebrio molitor) genome: a resource for the emerging insects as food and feed industry.</title>
        <authorList>
            <person name="Eriksson T."/>
            <person name="Andere A."/>
            <person name="Kelstrup H."/>
            <person name="Emery V."/>
            <person name="Picard C."/>
        </authorList>
    </citation>
    <scope>NUCLEOTIDE SEQUENCE</scope>
    <source>
        <strain evidence="2">Stoneville</strain>
        <tissue evidence="2">Whole head</tissue>
    </source>
</reference>
<organism evidence="2 3">
    <name type="scientific">Tenebrio molitor</name>
    <name type="common">Yellow mealworm beetle</name>
    <dbReference type="NCBI Taxonomy" id="7067"/>
    <lineage>
        <taxon>Eukaryota</taxon>
        <taxon>Metazoa</taxon>
        <taxon>Ecdysozoa</taxon>
        <taxon>Arthropoda</taxon>
        <taxon>Hexapoda</taxon>
        <taxon>Insecta</taxon>
        <taxon>Pterygota</taxon>
        <taxon>Neoptera</taxon>
        <taxon>Endopterygota</taxon>
        <taxon>Coleoptera</taxon>
        <taxon>Polyphaga</taxon>
        <taxon>Cucujiformia</taxon>
        <taxon>Tenebrionidae</taxon>
        <taxon>Tenebrio</taxon>
    </lineage>
</organism>
<dbReference type="EMBL" id="JABDTM020020483">
    <property type="protein sequence ID" value="KAH0817009.1"/>
    <property type="molecule type" value="Genomic_DNA"/>
</dbReference>
<feature type="region of interest" description="Disordered" evidence="1">
    <location>
        <begin position="61"/>
        <end position="116"/>
    </location>
</feature>
<gene>
    <name evidence="2" type="ORF">GEV33_005782</name>
</gene>
<dbReference type="Proteomes" id="UP000719412">
    <property type="component" value="Unassembled WGS sequence"/>
</dbReference>
<evidence type="ECO:0000313" key="2">
    <source>
        <dbReference type="EMBL" id="KAH0817009.1"/>
    </source>
</evidence>
<comment type="caution">
    <text evidence="2">The sequence shown here is derived from an EMBL/GenBank/DDBJ whole genome shotgun (WGS) entry which is preliminary data.</text>
</comment>
<sequence>MKTSGSSRGSPAKGLIRGFRLKLRPGVVFVVFLGSAEDEGGPLDSLVKEANRLGATCYGTRSNVGAEPQGGEAPMGQDVKGAKHQGGGVPPSAVGDYGDGFGGRFRQRRDLSVDGG</sequence>